<reference evidence="6 7" key="1">
    <citation type="journal article" date="2016" name="Sci. Rep.">
        <title>The Dendrobium catenatum Lindl. genome sequence provides insights into polysaccharide synthase, floral development and adaptive evolution.</title>
        <authorList>
            <person name="Zhang G.Q."/>
            <person name="Xu Q."/>
            <person name="Bian C."/>
            <person name="Tsai W.C."/>
            <person name="Yeh C.M."/>
            <person name="Liu K.W."/>
            <person name="Yoshida K."/>
            <person name="Zhang L.S."/>
            <person name="Chang S.B."/>
            <person name="Chen F."/>
            <person name="Shi Y."/>
            <person name="Su Y.Y."/>
            <person name="Zhang Y.Q."/>
            <person name="Chen L.J."/>
            <person name="Yin Y."/>
            <person name="Lin M."/>
            <person name="Huang H."/>
            <person name="Deng H."/>
            <person name="Wang Z.W."/>
            <person name="Zhu S.L."/>
            <person name="Zhao X."/>
            <person name="Deng C."/>
            <person name="Niu S.C."/>
            <person name="Huang J."/>
            <person name="Wang M."/>
            <person name="Liu G.H."/>
            <person name="Yang H.J."/>
            <person name="Xiao X.J."/>
            <person name="Hsiao Y.Y."/>
            <person name="Wu W.L."/>
            <person name="Chen Y.Y."/>
            <person name="Mitsuda N."/>
            <person name="Ohme-Takagi M."/>
            <person name="Luo Y.B."/>
            <person name="Van de Peer Y."/>
            <person name="Liu Z.J."/>
        </authorList>
    </citation>
    <scope>NUCLEOTIDE SEQUENCE [LARGE SCALE GENOMIC DNA]</scope>
    <source>
        <tissue evidence="6">The whole plant</tissue>
    </source>
</reference>
<feature type="chain" id="PRO_5014186325" evidence="4">
    <location>
        <begin position="18"/>
        <end position="198"/>
    </location>
</feature>
<dbReference type="InterPro" id="IPR035979">
    <property type="entry name" value="RBD_domain_sf"/>
</dbReference>
<dbReference type="AlphaFoldDB" id="A0A2I0W7W8"/>
<evidence type="ECO:0000259" key="5">
    <source>
        <dbReference type="PROSITE" id="PS50102"/>
    </source>
</evidence>
<dbReference type="PANTHER" id="PTHR23236">
    <property type="entry name" value="EUKARYOTIC TRANSLATION INITIATION FACTOR 4B/4H"/>
    <property type="match status" value="1"/>
</dbReference>
<dbReference type="PROSITE" id="PS50102">
    <property type="entry name" value="RRM"/>
    <property type="match status" value="1"/>
</dbReference>
<evidence type="ECO:0000313" key="7">
    <source>
        <dbReference type="Proteomes" id="UP000233837"/>
    </source>
</evidence>
<dbReference type="SUPFAM" id="SSF54928">
    <property type="entry name" value="RNA-binding domain, RBD"/>
    <property type="match status" value="1"/>
</dbReference>
<protein>
    <submittedName>
        <fullName evidence="6">31 kDa ribonucleoprotein, chloroplastic</fullName>
    </submittedName>
</protein>
<feature type="domain" description="RRM" evidence="5">
    <location>
        <begin position="54"/>
        <end position="130"/>
    </location>
</feature>
<dbReference type="Pfam" id="PF00076">
    <property type="entry name" value="RRM_1"/>
    <property type="match status" value="1"/>
</dbReference>
<keyword evidence="1 2" id="KW-0694">RNA-binding</keyword>
<dbReference type="Proteomes" id="UP000233837">
    <property type="component" value="Unassembled WGS sequence"/>
</dbReference>
<gene>
    <name evidence="6" type="primary">RBP31</name>
    <name evidence="6" type="ORF">MA16_Dca027467</name>
</gene>
<feature type="region of interest" description="Disordered" evidence="3">
    <location>
        <begin position="130"/>
        <end position="161"/>
    </location>
</feature>
<dbReference type="InterPro" id="IPR034362">
    <property type="entry name" value="PHIP1_RRM2"/>
</dbReference>
<proteinExistence type="predicted"/>
<organism evidence="6 7">
    <name type="scientific">Dendrobium catenatum</name>
    <dbReference type="NCBI Taxonomy" id="906689"/>
    <lineage>
        <taxon>Eukaryota</taxon>
        <taxon>Viridiplantae</taxon>
        <taxon>Streptophyta</taxon>
        <taxon>Embryophyta</taxon>
        <taxon>Tracheophyta</taxon>
        <taxon>Spermatophyta</taxon>
        <taxon>Magnoliopsida</taxon>
        <taxon>Liliopsida</taxon>
        <taxon>Asparagales</taxon>
        <taxon>Orchidaceae</taxon>
        <taxon>Epidendroideae</taxon>
        <taxon>Malaxideae</taxon>
        <taxon>Dendrobiinae</taxon>
        <taxon>Dendrobium</taxon>
    </lineage>
</organism>
<feature type="signal peptide" evidence="4">
    <location>
        <begin position="1"/>
        <end position="17"/>
    </location>
</feature>
<keyword evidence="4" id="KW-0732">Signal</keyword>
<evidence type="ECO:0000256" key="2">
    <source>
        <dbReference type="PROSITE-ProRule" id="PRU00176"/>
    </source>
</evidence>
<dbReference type="InterPro" id="IPR000504">
    <property type="entry name" value="RRM_dom"/>
</dbReference>
<reference evidence="6 7" key="2">
    <citation type="journal article" date="2017" name="Nature">
        <title>The Apostasia genome and the evolution of orchids.</title>
        <authorList>
            <person name="Zhang G.Q."/>
            <person name="Liu K.W."/>
            <person name="Li Z."/>
            <person name="Lohaus R."/>
            <person name="Hsiao Y.Y."/>
            <person name="Niu S.C."/>
            <person name="Wang J.Y."/>
            <person name="Lin Y.C."/>
            <person name="Xu Q."/>
            <person name="Chen L.J."/>
            <person name="Yoshida K."/>
            <person name="Fujiwara S."/>
            <person name="Wang Z.W."/>
            <person name="Zhang Y.Q."/>
            <person name="Mitsuda N."/>
            <person name="Wang M."/>
            <person name="Liu G.H."/>
            <person name="Pecoraro L."/>
            <person name="Huang H.X."/>
            <person name="Xiao X.J."/>
            <person name="Lin M."/>
            <person name="Wu X.Y."/>
            <person name="Wu W.L."/>
            <person name="Chen Y.Y."/>
            <person name="Chang S.B."/>
            <person name="Sakamoto S."/>
            <person name="Ohme-Takagi M."/>
            <person name="Yagi M."/>
            <person name="Zeng S.J."/>
            <person name="Shen C.Y."/>
            <person name="Yeh C.M."/>
            <person name="Luo Y.B."/>
            <person name="Tsai W.C."/>
            <person name="Van de Peer Y."/>
            <person name="Liu Z.J."/>
        </authorList>
    </citation>
    <scope>NUCLEOTIDE SEQUENCE [LARGE SCALE GENOMIC DNA]</scope>
    <source>
        <tissue evidence="6">The whole plant</tissue>
    </source>
</reference>
<dbReference type="GO" id="GO:1990904">
    <property type="term" value="C:ribonucleoprotein complex"/>
    <property type="evidence" value="ECO:0007669"/>
    <property type="project" value="UniProtKB-KW"/>
</dbReference>
<sequence>MLHIGSFLLCTTLPIQPLTTWPDNPGGFFLKIQPYKASRNQKTDFAPEIIDGYNRIYVGNLSWDISEDDLKQLFSDCKISSIRFGTDKETGDFKGYAHVDFADSVSLTIALKFDQKVVCGRPVKVRCAMPRKSGQTESGSRSYDKQQESNQVGDGSSAGKSKKKRRTCYECGTPAEACMKMNIRLSESALELLAWIKV</sequence>
<keyword evidence="7" id="KW-1185">Reference proteome</keyword>
<dbReference type="SMART" id="SM00360">
    <property type="entry name" value="RRM"/>
    <property type="match status" value="1"/>
</dbReference>
<dbReference type="CDD" id="cd12272">
    <property type="entry name" value="RRM2_PHIP1"/>
    <property type="match status" value="1"/>
</dbReference>
<evidence type="ECO:0000313" key="6">
    <source>
        <dbReference type="EMBL" id="PKU71740.1"/>
    </source>
</evidence>
<dbReference type="GO" id="GO:0003723">
    <property type="term" value="F:RNA binding"/>
    <property type="evidence" value="ECO:0007669"/>
    <property type="project" value="UniProtKB-UniRule"/>
</dbReference>
<keyword evidence="6" id="KW-0687">Ribonucleoprotein</keyword>
<dbReference type="InterPro" id="IPR012677">
    <property type="entry name" value="Nucleotide-bd_a/b_plait_sf"/>
</dbReference>
<dbReference type="PANTHER" id="PTHR23236:SF24">
    <property type="entry name" value="PHRAGMOPLASTIN INTERACTING PROTEIN 1"/>
    <property type="match status" value="1"/>
</dbReference>
<name>A0A2I0W7W8_9ASPA</name>
<evidence type="ECO:0000256" key="4">
    <source>
        <dbReference type="SAM" id="SignalP"/>
    </source>
</evidence>
<dbReference type="STRING" id="906689.A0A2I0W7W8"/>
<accession>A0A2I0W7W8</accession>
<evidence type="ECO:0000256" key="1">
    <source>
        <dbReference type="ARBA" id="ARBA00022884"/>
    </source>
</evidence>
<dbReference type="EMBL" id="KZ502865">
    <property type="protein sequence ID" value="PKU71740.1"/>
    <property type="molecule type" value="Genomic_DNA"/>
</dbReference>
<evidence type="ECO:0000256" key="3">
    <source>
        <dbReference type="SAM" id="MobiDB-lite"/>
    </source>
</evidence>
<dbReference type="Gene3D" id="3.30.70.330">
    <property type="match status" value="1"/>
</dbReference>